<organism evidence="1 2">
    <name type="scientific">Xanthomonas euvesicatoria pv. euvesicatoria</name>
    <dbReference type="NCBI Taxonomy" id="2753541"/>
    <lineage>
        <taxon>Bacteria</taxon>
        <taxon>Pseudomonadati</taxon>
        <taxon>Pseudomonadota</taxon>
        <taxon>Gammaproteobacteria</taxon>
        <taxon>Lysobacterales</taxon>
        <taxon>Lysobacteraceae</taxon>
        <taxon>Xanthomonas</taxon>
    </lineage>
</organism>
<keyword evidence="2" id="KW-1185">Reference proteome</keyword>
<sequence length="76" mass="7888">MTDNHGINPAAHRRLSQTLAQARALGFHSAHGFAVEGLVPNIAPLSTSSAGTSASAPDTSSFMMPMLETLLEKLGV</sequence>
<reference evidence="1" key="1">
    <citation type="submission" date="2021-11" db="EMBL/GenBank/DDBJ databases">
        <title>Genome resources and taxonomic validation of 89 Xanthomonas strains.</title>
        <authorList>
            <person name="Tambong J.T."/>
        </authorList>
    </citation>
    <scope>NUCLEOTIDE SEQUENCE</scope>
    <source>
        <strain evidence="1">Xv 72</strain>
    </source>
</reference>
<accession>A0ABS8LI42</accession>
<gene>
    <name evidence="1" type="ORF">LN463_00055</name>
</gene>
<proteinExistence type="predicted"/>
<name>A0ABS8LI42_XANEU</name>
<dbReference type="RefSeq" id="WP_228995647.1">
    <property type="nucleotide sequence ID" value="NZ_JAJIUS010000001.1"/>
</dbReference>
<evidence type="ECO:0000313" key="1">
    <source>
        <dbReference type="EMBL" id="MCC8633424.1"/>
    </source>
</evidence>
<comment type="caution">
    <text evidence="1">The sequence shown here is derived from an EMBL/GenBank/DDBJ whole genome shotgun (WGS) entry which is preliminary data.</text>
</comment>
<dbReference type="EMBL" id="JAJIUS010000001">
    <property type="protein sequence ID" value="MCC8633424.1"/>
    <property type="molecule type" value="Genomic_DNA"/>
</dbReference>
<protein>
    <submittedName>
        <fullName evidence="1">Uncharacterized protein</fullName>
    </submittedName>
</protein>
<evidence type="ECO:0000313" key="2">
    <source>
        <dbReference type="Proteomes" id="UP001430605"/>
    </source>
</evidence>
<dbReference type="Proteomes" id="UP001430605">
    <property type="component" value="Unassembled WGS sequence"/>
</dbReference>